<reference evidence="2" key="1">
    <citation type="submission" date="2020-10" db="EMBL/GenBank/DDBJ databases">
        <title>Complete genome sequence of Bacillus velezensis NST6.</title>
        <authorList>
            <person name="Choi J."/>
        </authorList>
    </citation>
    <scope>NUCLEOTIDE SEQUENCE [LARGE SCALE GENOMIC DNA]</scope>
    <source>
        <strain evidence="2">NST6</strain>
    </source>
</reference>
<dbReference type="AlphaFoldDB" id="A0A7W4LTC3"/>
<name>A0A7W4LTC3_BACVE</name>
<accession>A0A7W4LTC3</accession>
<organism evidence="1 2">
    <name type="scientific">Bacillus velezensis</name>
    <dbReference type="NCBI Taxonomy" id="492670"/>
    <lineage>
        <taxon>Bacteria</taxon>
        <taxon>Bacillati</taxon>
        <taxon>Bacillota</taxon>
        <taxon>Bacilli</taxon>
        <taxon>Bacillales</taxon>
        <taxon>Bacillaceae</taxon>
        <taxon>Bacillus</taxon>
        <taxon>Bacillus amyloliquefaciens group</taxon>
    </lineage>
</organism>
<evidence type="ECO:0000313" key="1">
    <source>
        <dbReference type="EMBL" id="QOY25469.1"/>
    </source>
</evidence>
<dbReference type="EMBL" id="CP063687">
    <property type="protein sequence ID" value="QOY25469.1"/>
    <property type="molecule type" value="Genomic_DNA"/>
</dbReference>
<gene>
    <name evidence="1" type="ORF">BACVE_000397</name>
</gene>
<evidence type="ECO:0000313" key="2">
    <source>
        <dbReference type="Proteomes" id="UP000587477"/>
    </source>
</evidence>
<proteinExistence type="predicted"/>
<protein>
    <submittedName>
        <fullName evidence="1">Uncharacterized protein</fullName>
    </submittedName>
</protein>
<sequence length="91" mass="9748">MRRLLPRLGPDGKMNSGRAAGCFTNAATYTAGVYKKHSGGGLNDTNLVPQGGSGKKPNAVSHGFFSKYLPEETLSIEEIQGCFQLNFQLIS</sequence>
<dbReference type="Proteomes" id="UP000587477">
    <property type="component" value="Chromosome"/>
</dbReference>